<name>A0A086KQ41_TOXGO</name>
<feature type="compositionally biased region" description="Low complexity" evidence="2">
    <location>
        <begin position="1201"/>
        <end position="1218"/>
    </location>
</feature>
<feature type="region of interest" description="Disordered" evidence="2">
    <location>
        <begin position="182"/>
        <end position="214"/>
    </location>
</feature>
<protein>
    <submittedName>
        <fullName evidence="3">Uncharacterized protein</fullName>
    </submittedName>
</protein>
<feature type="region of interest" description="Disordered" evidence="2">
    <location>
        <begin position="899"/>
        <end position="999"/>
    </location>
</feature>
<feature type="compositionally biased region" description="Basic and acidic residues" evidence="2">
    <location>
        <begin position="555"/>
        <end position="573"/>
    </location>
</feature>
<reference evidence="3 4" key="1">
    <citation type="submission" date="2014-07" db="EMBL/GenBank/DDBJ databases">
        <authorList>
            <person name="Sibley D."/>
            <person name="Venepally P."/>
            <person name="Karamycheva S."/>
            <person name="Hadjithomas M."/>
            <person name="Khan A."/>
            <person name="Brunk B."/>
            <person name="Roos D."/>
            <person name="Caler E."/>
            <person name="Lorenzi H."/>
        </authorList>
    </citation>
    <scope>NUCLEOTIDE SEQUENCE [LARGE SCALE GENOMIC DNA]</scope>
    <source>
        <strain evidence="3 4">FOU</strain>
    </source>
</reference>
<evidence type="ECO:0000256" key="1">
    <source>
        <dbReference type="SAM" id="Coils"/>
    </source>
</evidence>
<feature type="region of interest" description="Disordered" evidence="2">
    <location>
        <begin position="780"/>
        <end position="799"/>
    </location>
</feature>
<feature type="coiled-coil region" evidence="1">
    <location>
        <begin position="438"/>
        <end position="465"/>
    </location>
</feature>
<feature type="compositionally biased region" description="Polar residues" evidence="2">
    <location>
        <begin position="110"/>
        <end position="120"/>
    </location>
</feature>
<dbReference type="OrthoDB" id="10468307at2759"/>
<feature type="compositionally biased region" description="Polar residues" evidence="2">
    <location>
        <begin position="780"/>
        <end position="794"/>
    </location>
</feature>
<evidence type="ECO:0000313" key="3">
    <source>
        <dbReference type="EMBL" id="KFG46509.1"/>
    </source>
</evidence>
<sequence length="1380" mass="150858">MEDEVVVLVPTSLIDPEQASLRRQFFQKRLPAIVTPDPPASPLEKRETQDWNGNVEIRRPKIGRETLEEIKRPWARHHRNTRRVALTIRGRPVTPNSTWARPLKGRSHSSTRTSGAQTRQLDVEEVKHAKGGSYQHRETDTRRPVPFHGPGRQKSHTTPYPWHPVPSESGRFKPTQALPEKLRENNSSTAAPVCSRSTEGFTGKHETTADREDADGRETSFMQNNKLAALDKQASNALMGGNKIYSSQPRSGMSVLDLHEDRLETATQNQLVPAAVESSQNRFILHSGGERTSATPETGIENQSTSSVLPHNLPASLVATVNSLAEDIRNLKATQQQALSRKTEHEMKLEEDMRSLEKHLLYAHPLTNAAATAAANTTSVLLEKYLFGASGSSLASKRSLASRTGLNRWVTDSITEPSNSAETQAIVSEAEKQLAGVVAASNSTVKELNCEMQKIRRDFEALTEHLIHRENVATLAAELGLSPSSRSFQTEIAATKQALVDSPLEACALQYPDKNLENLKTSTNAVCGSSHLAAQRSRDAGRPPSPASRRLSPSRHPDFPASKEPRPDKDADRTLGSVSYLPRRVELRVVPQKVHRKTNRAVESRCDRDGGRPLVLKDSSSFKNDYAPPQARTILQDLNSVLTCLTAVNVFDPAASCSTGHASPKALLGDSGPSRQDAPVLFRPISETTNLPICGANVREENRQMCQSALPGFASGARNAGDTQNRERHLKAALPQRSTTVRAGLSSISIPARLRKTAGEAPSRIPRPSVKTAVVRRASLATQRGRSPSGQNKSRIPAASQVVSSQELLVSPSLVHRGENEVCHMERLLDFFPLKRNDGDFPRAVPLGNCPLLAASLVPHKGPSPVFLEASTRVKPSYLSRLSPGSLDLPCPHQAEVAYTTERHNVPETRQKALDESISRGRKLAPESSRGRVSTSTGRCPWHGTGKQRLLEEKSLTSLSPASSILRRASRPSGRSLERLSGSQRVGSGSPLGTTRRQRACTVVFSDSDSWPFQAMPRNRASSAGSLRSHNCKQCQARAGEAGHGPCNPLRSSNCLDTAPLTSAKPRNERSGSCTRSGTNRKCRRCEACDPSRLATPGTAMSVKRVRGPVIGPPPKYQKPRGITPSNAFPGTTHRPNAEYPRVTACARQLQQGTSPLKVLRVERGVSPVASGLHDDTTPTARHLCDADDDSLTELQDDSDASTTSLTLSSASSTPLSSFVSSTTSLDCSLRQNSHERCAGSLSSNCPHLRKRRMCGTSRCFRSQVSKRLHSGSCLEHRGESERQFNRLTSRTADFWQGGWESRALWAGAPGHPGCLPWGPHCAIGERLWTPWKSLVVRHEMAVQTRTAEREVGITWLWLAVSFLIRLLRSVLRTPTKSIK</sequence>
<organism evidence="3 4">
    <name type="scientific">Toxoplasma gondii FOU</name>
    <dbReference type="NCBI Taxonomy" id="943167"/>
    <lineage>
        <taxon>Eukaryota</taxon>
        <taxon>Sar</taxon>
        <taxon>Alveolata</taxon>
        <taxon>Apicomplexa</taxon>
        <taxon>Conoidasida</taxon>
        <taxon>Coccidia</taxon>
        <taxon>Eucoccidiorida</taxon>
        <taxon>Eimeriorina</taxon>
        <taxon>Sarcocystidae</taxon>
        <taxon>Toxoplasma</taxon>
    </lineage>
</organism>
<feature type="region of interest" description="Disordered" evidence="2">
    <location>
        <begin position="92"/>
        <end position="170"/>
    </location>
</feature>
<feature type="region of interest" description="Disordered" evidence="2">
    <location>
        <begin position="1192"/>
        <end position="1218"/>
    </location>
</feature>
<dbReference type="Proteomes" id="UP000028838">
    <property type="component" value="Unassembled WGS sequence"/>
</dbReference>
<accession>A0A086KQ41</accession>
<keyword evidence="1" id="KW-0175">Coiled coil</keyword>
<evidence type="ECO:0000256" key="2">
    <source>
        <dbReference type="SAM" id="MobiDB-lite"/>
    </source>
</evidence>
<feature type="compositionally biased region" description="Basic and acidic residues" evidence="2">
    <location>
        <begin position="202"/>
        <end position="214"/>
    </location>
</feature>
<feature type="compositionally biased region" description="Polar residues" evidence="2">
    <location>
        <begin position="185"/>
        <end position="200"/>
    </location>
</feature>
<proteinExistence type="predicted"/>
<comment type="caution">
    <text evidence="3">The sequence shown here is derived from an EMBL/GenBank/DDBJ whole genome shotgun (WGS) entry which is preliminary data.</text>
</comment>
<evidence type="ECO:0000313" key="4">
    <source>
        <dbReference type="Proteomes" id="UP000028838"/>
    </source>
</evidence>
<feature type="region of interest" description="Disordered" evidence="2">
    <location>
        <begin position="531"/>
        <end position="577"/>
    </location>
</feature>
<dbReference type="VEuPathDB" id="ToxoDB:TGFOU_251420"/>
<gene>
    <name evidence="3" type="ORF">TGFOU_251420</name>
</gene>
<feature type="region of interest" description="Disordered" evidence="2">
    <location>
        <begin position="1105"/>
        <end position="1138"/>
    </location>
</feature>
<feature type="compositionally biased region" description="Polar residues" evidence="2">
    <location>
        <begin position="981"/>
        <end position="995"/>
    </location>
</feature>
<feature type="compositionally biased region" description="Basic and acidic residues" evidence="2">
    <location>
        <begin position="901"/>
        <end position="919"/>
    </location>
</feature>
<dbReference type="EMBL" id="AEYH02001820">
    <property type="protein sequence ID" value="KFG46509.1"/>
    <property type="molecule type" value="Genomic_DNA"/>
</dbReference>